<evidence type="ECO:0000313" key="2">
    <source>
        <dbReference type="Proteomes" id="UP000308886"/>
    </source>
</evidence>
<keyword evidence="2" id="KW-1185">Reference proteome</keyword>
<gene>
    <name evidence="1" type="ORF">E5358_06965</name>
</gene>
<sequence length="1062" mass="117152">MTAMFVAGFAATMFPVHAFAGGNTNTFVQAQQNAVKGTVVDEFGEPMIGVTIKVKNSQAAAITDLDGNFSINAANGATIEISYVGYITQTVKLTNGMKVQLQPDNQMMDEIVVIGYGTIKKRDLTGAVTSVKSEDITLNPGANAMDALQGKVAGLDISRSSGQAGATPTVQLRGNRSFSADGTPTYIIDGMPGDINTINPNDIESIEVLKDASSTAVYGSAGANGIIIVTTKSGKAGKITVNLNAYLGINGWSTVPEVYDAEGFYNLRKLSLQEGGGIVDESSVLGSAYSSFQAAKELNPNLTVTDYLRTHSLNWADELLKTGMTQNYSLSVSGGNEKTKAYMSLNFSDEKGQYANDNNKIYSTNIRVDHQINNWLAAGVNIQGSFNYRNKGQENLYKLLSESPIGSFYDEQGNPNICPIDGSGTVSILVNNKGNYRNNYQGTHLHFNPYIRITPLKGLTLESRVNATLSYGKTNRFEGIGCYNYYENSGADATGTNSNVYASINNSFAYNYTWENILTYNFNINKVHEFTVTGVTSWSHNRTEVNLGYGNNLSSNSYLWHNLDENLSNRNNTYATSNYTMRKKMGYVGRINYSYLGRYLASVSVRHDGDSRLATGNKWDTFPAFSLGWRISDEKFMESTRSWLDNLKIRIGYGVTGTANINPYSSYSTFKPGTLGFSNGSAFITNYTQNIANFDLGWEKSKNWNIGIDAAFLNGRIDATIDYYSTKTEDVIYEKDLGINNGGFSASAPFKTMMNICETQNNGLELAITGRPFIAKKPGGFSWTVNATFTANHEEIKKLATPNDVIGSSTIYRVGEPINSFYEYKLNGTWTLDEAEDAAVFNQKPGHLKIDIPGLIHDGPGQYSKWVEEENANGEIERVLKHYDKDNLYVISDNDKQVLGHKSPDWTAGLKNTFTYKNFDLSIYMYMRWGQMISYDLVGACEPNVGRNFPTNFDFWTTETGHESHYFPAINSTMNRIDYTGYSGLSFTDGSFFKVKNITLGYTLPTNIAKKVGIENLRIYGTITNPIIIAKSDLLENYDPEMGGSMSYPLTKQLVFGVNLTF</sequence>
<dbReference type="Proteomes" id="UP000308886">
    <property type="component" value="Unassembled WGS sequence"/>
</dbReference>
<comment type="caution">
    <text evidence="1">The sequence shown here is derived from an EMBL/GenBank/DDBJ whole genome shotgun (WGS) entry which is preliminary data.</text>
</comment>
<reference evidence="1" key="1">
    <citation type="submission" date="2019-04" db="EMBL/GenBank/DDBJ databases">
        <title>Microbes associate with the intestines of laboratory mice.</title>
        <authorList>
            <person name="Navarre W."/>
            <person name="Wong E."/>
            <person name="Huang K."/>
            <person name="Tropini C."/>
            <person name="Ng K."/>
            <person name="Yu B."/>
        </authorList>
    </citation>
    <scope>NUCLEOTIDE SEQUENCE</scope>
    <source>
        <strain evidence="1">NM73_A23</strain>
    </source>
</reference>
<accession>A0AC61QRZ7</accession>
<name>A0AC61QRZ7_9BACT</name>
<protein>
    <submittedName>
        <fullName evidence="1">TonB-dependent receptor</fullName>
    </submittedName>
</protein>
<dbReference type="EMBL" id="SRZC01000009">
    <property type="protein sequence ID" value="TGX82524.1"/>
    <property type="molecule type" value="Genomic_DNA"/>
</dbReference>
<keyword evidence="1" id="KW-0675">Receptor</keyword>
<evidence type="ECO:0000313" key="1">
    <source>
        <dbReference type="EMBL" id="TGX82524.1"/>
    </source>
</evidence>
<organism evidence="1 2">
    <name type="scientific">Palleniella muris</name>
    <dbReference type="NCBI Taxonomy" id="3038145"/>
    <lineage>
        <taxon>Bacteria</taxon>
        <taxon>Pseudomonadati</taxon>
        <taxon>Bacteroidota</taxon>
        <taxon>Bacteroidia</taxon>
        <taxon>Bacteroidales</taxon>
        <taxon>Prevotellaceae</taxon>
        <taxon>Palleniella</taxon>
    </lineage>
</organism>
<proteinExistence type="predicted"/>